<name>A0A243AZP9_BACTU</name>
<accession>A0A243AZP9</accession>
<protein>
    <submittedName>
        <fullName evidence="1">Uncharacterized protein</fullName>
    </submittedName>
</protein>
<reference evidence="1 2" key="1">
    <citation type="submission" date="2016-10" db="EMBL/GenBank/DDBJ databases">
        <title>Comparative genomics of Bacillus thuringiensis reveals a path to pathogens against multiple invertebrate hosts.</title>
        <authorList>
            <person name="Zheng J."/>
            <person name="Gao Q."/>
            <person name="Liu H."/>
            <person name="Peng D."/>
            <person name="Ruan L."/>
            <person name="Sun M."/>
        </authorList>
    </citation>
    <scope>NUCLEOTIDE SEQUENCE [LARGE SCALE GENOMIC DNA]</scope>
    <source>
        <strain evidence="1">BGSC 4BX1</strain>
    </source>
</reference>
<evidence type="ECO:0000313" key="2">
    <source>
        <dbReference type="Proteomes" id="UP000195089"/>
    </source>
</evidence>
<dbReference type="Proteomes" id="UP000195089">
    <property type="component" value="Unassembled WGS sequence"/>
</dbReference>
<evidence type="ECO:0000313" key="1">
    <source>
        <dbReference type="EMBL" id="OTY36335.1"/>
    </source>
</evidence>
<proteinExistence type="predicted"/>
<organism evidence="1 2">
    <name type="scientific">Bacillus thuringiensis serovar pingluonsis</name>
    <dbReference type="NCBI Taxonomy" id="180881"/>
    <lineage>
        <taxon>Bacteria</taxon>
        <taxon>Bacillati</taxon>
        <taxon>Bacillota</taxon>
        <taxon>Bacilli</taxon>
        <taxon>Bacillales</taxon>
        <taxon>Bacillaceae</taxon>
        <taxon>Bacillus</taxon>
        <taxon>Bacillus cereus group</taxon>
    </lineage>
</organism>
<comment type="caution">
    <text evidence="1">The sequence shown here is derived from an EMBL/GenBank/DDBJ whole genome shotgun (WGS) entry which is preliminary data.</text>
</comment>
<dbReference type="EMBL" id="NFDL01000110">
    <property type="protein sequence ID" value="OTY36335.1"/>
    <property type="molecule type" value="Genomic_DNA"/>
</dbReference>
<dbReference type="RefSeq" id="WP_001167458.1">
    <property type="nucleotide sequence ID" value="NZ_NFDL01000110.1"/>
</dbReference>
<dbReference type="AlphaFoldDB" id="A0A243AZP9"/>
<gene>
    <name evidence="1" type="ORF">BK742_24865</name>
</gene>
<sequence>MQITIKKNKSLWLKLQAISKEAMNFIENESHLYFDYTTNKKRNVAHSAFLYIFFIKNLHC</sequence>